<feature type="region of interest" description="Disordered" evidence="1">
    <location>
        <begin position="335"/>
        <end position="398"/>
    </location>
</feature>
<proteinExistence type="predicted"/>
<keyword evidence="2" id="KW-0732">Signal</keyword>
<reference evidence="4 5" key="1">
    <citation type="submission" date="2019-03" db="EMBL/GenBank/DDBJ databases">
        <title>Arenimonas daejeonensis sp. nov., isolated from compost.</title>
        <authorList>
            <person name="Jeon C.O."/>
        </authorList>
    </citation>
    <scope>NUCLEOTIDE SEQUENCE [LARGE SCALE GENOMIC DNA]</scope>
    <source>
        <strain evidence="4 5">R29</strain>
    </source>
</reference>
<evidence type="ECO:0000259" key="3">
    <source>
        <dbReference type="Pfam" id="PF25800"/>
    </source>
</evidence>
<dbReference type="NCBIfam" id="TIGR03504">
    <property type="entry name" value="FimV_Cterm"/>
    <property type="match status" value="1"/>
</dbReference>
<dbReference type="InterPro" id="IPR020011">
    <property type="entry name" value="FimV_C"/>
</dbReference>
<feature type="compositionally biased region" description="Low complexity" evidence="1">
    <location>
        <begin position="158"/>
        <end position="170"/>
    </location>
</feature>
<dbReference type="PANTHER" id="PTHR48148">
    <property type="entry name" value="KERATINOCYTE PROLINE-RICH PROTEIN"/>
    <property type="match status" value="1"/>
</dbReference>
<feature type="chain" id="PRO_5023041708" description="FimV N-terminal domain-containing protein" evidence="2">
    <location>
        <begin position="24"/>
        <end position="779"/>
    </location>
</feature>
<evidence type="ECO:0000256" key="1">
    <source>
        <dbReference type="SAM" id="MobiDB-lite"/>
    </source>
</evidence>
<protein>
    <recommendedName>
        <fullName evidence="3">FimV N-terminal domain-containing protein</fullName>
    </recommendedName>
</protein>
<dbReference type="InterPro" id="IPR020012">
    <property type="entry name" value="LysM_FimV"/>
</dbReference>
<evidence type="ECO:0000313" key="5">
    <source>
        <dbReference type="Proteomes" id="UP000305760"/>
    </source>
</evidence>
<name>A0A5C4RTX1_9GAMM</name>
<evidence type="ECO:0000256" key="2">
    <source>
        <dbReference type="SAM" id="SignalP"/>
    </source>
</evidence>
<dbReference type="NCBIfam" id="TIGR03505">
    <property type="entry name" value="FimV_core"/>
    <property type="match status" value="1"/>
</dbReference>
<accession>A0A5C4RTX1</accession>
<dbReference type="Pfam" id="PF25800">
    <property type="entry name" value="FimV_N"/>
    <property type="match status" value="1"/>
</dbReference>
<dbReference type="AlphaFoldDB" id="A0A5C4RTX1"/>
<evidence type="ECO:0000313" key="4">
    <source>
        <dbReference type="EMBL" id="TNJ34369.1"/>
    </source>
</evidence>
<organism evidence="4 5">
    <name type="scientific">Arenimonas terrae</name>
    <dbReference type="NCBI Taxonomy" id="2546226"/>
    <lineage>
        <taxon>Bacteria</taxon>
        <taxon>Pseudomonadati</taxon>
        <taxon>Pseudomonadota</taxon>
        <taxon>Gammaproteobacteria</taxon>
        <taxon>Lysobacterales</taxon>
        <taxon>Lysobacteraceae</taxon>
        <taxon>Arenimonas</taxon>
    </lineage>
</organism>
<dbReference type="RefSeq" id="WP_139444778.1">
    <property type="nucleotide sequence ID" value="NZ_SMDR01000001.1"/>
</dbReference>
<keyword evidence="5" id="KW-1185">Reference proteome</keyword>
<feature type="region of interest" description="Disordered" evidence="1">
    <location>
        <begin position="158"/>
        <end position="256"/>
    </location>
</feature>
<dbReference type="InterPro" id="IPR057840">
    <property type="entry name" value="FimV_N"/>
</dbReference>
<feature type="compositionally biased region" description="Pro residues" evidence="1">
    <location>
        <begin position="209"/>
        <end position="233"/>
    </location>
</feature>
<gene>
    <name evidence="4" type="ORF">E1B00_00830</name>
</gene>
<feature type="compositionally biased region" description="Pro residues" evidence="1">
    <location>
        <begin position="184"/>
        <end position="201"/>
    </location>
</feature>
<dbReference type="OrthoDB" id="5298707at2"/>
<feature type="domain" description="FimV N-terminal" evidence="3">
    <location>
        <begin position="24"/>
        <end position="132"/>
    </location>
</feature>
<feature type="signal peptide" evidence="2">
    <location>
        <begin position="1"/>
        <end position="23"/>
    </location>
</feature>
<feature type="compositionally biased region" description="Low complexity" evidence="1">
    <location>
        <begin position="344"/>
        <end position="366"/>
    </location>
</feature>
<dbReference type="Gene3D" id="1.20.58.2200">
    <property type="match status" value="1"/>
</dbReference>
<dbReference type="EMBL" id="SMDR01000001">
    <property type="protein sequence ID" value="TNJ34369.1"/>
    <property type="molecule type" value="Genomic_DNA"/>
</dbReference>
<dbReference type="Proteomes" id="UP000305760">
    <property type="component" value="Unassembled WGS sequence"/>
</dbReference>
<dbReference type="PANTHER" id="PTHR48148:SF3">
    <property type="entry name" value="KERATINOCYTE PROLINE-RICH PROTEIN"/>
    <property type="match status" value="1"/>
</dbReference>
<dbReference type="InterPro" id="IPR038440">
    <property type="entry name" value="FimV_C_sf"/>
</dbReference>
<sequence>MNIRHLQLPLALALALGASSAQALGLGPIEVKSGLNQPLVAEIPILSAAPGEIDELEVRLASPEAFARVGLERPVGLTANLQMSVGRNAAGQPVIRVTTPDRFNEPFLTFLLEANWGRGSVVREFSALVDPPYIAPAVIRPLEAPAVAVAPAPMQAPVAEPEAEVAPVQQDPEPTLTVTDSEPEPLPPEPLPEPEPAPVAPEPVAATPEPTPEPVAEPAPTPEPAPAPAPEPEPVAAAPAPVPAPAPAPAADSYGPVTEGQTLWSLANSVRPDPSVTVNQMMLALQRANPEAFINDNINQLKKGAVLRIPARDEVASLGADEAAALVREQAAAWQSRRQPVPQPAESVAAAPERAPARPSTPAAAPSDGRLEIVPPSGDEQAARGLQSGASSTGGGKELRAELTQTREDLAAREAEVSELRSQMTELEQQQADSQRLIELQNSKLKSLQERLGEDVAAASPAPVAAADPAAAASPVPASPAVGPAPWYLNPFLLGGGGLVLLGGLVLALRGRRSASPVPVVSRRISDDDALHASLAGTRAAVVEAEDEDDSELAAGDPELARLRGNVEAHPEDLEAHISLLRHYYAKGETTAYEIAAQAMRIRVRSTLDPRWREAVVMGVALSPSNPLFSQAGWNTPKFGDTGVIPATAKAAPPAAAPTPAPAPAPAPAPIAAPTPVAAPAPVVAPEPAPIVASEPDLDIDFEPVAVDIPGHDGFTDDFSAAPAEQAGDDDGSETKIELAKAYLDIGDIDGAKGMLEEVLAEAGPAGRAEAQRLLKEIG</sequence>
<comment type="caution">
    <text evidence="4">The sequence shown here is derived from an EMBL/GenBank/DDBJ whole genome shotgun (WGS) entry which is preliminary data.</text>
</comment>